<dbReference type="EMBL" id="JAMSHJ010000001">
    <property type="protein sequence ID" value="KAI5444828.1"/>
    <property type="molecule type" value="Genomic_DNA"/>
</dbReference>
<keyword evidence="4" id="KW-1185">Reference proteome</keyword>
<sequence>MGSSDILFTFLLTHFASSVTSTSIGDIKKFDISPRENIIHDKHMFYRGGNETIVERQDPVKWIFFEIINLVKDLGYDGFTLWRKIAGFDEWFMHFIDHVEAEEIANNNLDNNVDVHIWLEQGVEDVLSKMLRPHVDQLSEGSGDVSSYDDVRGIRFYDSEEERTCERNEEFVKVVLERPTHRNEVWLTRNPNNVGNQNIDYESEELESSDPDDSGNEKHLKYEKFRGDLLNKEF</sequence>
<feature type="chain" id="PRO_5039095850" evidence="2">
    <location>
        <begin position="22"/>
        <end position="234"/>
    </location>
</feature>
<feature type="compositionally biased region" description="Acidic residues" evidence="1">
    <location>
        <begin position="201"/>
        <end position="214"/>
    </location>
</feature>
<organism evidence="3 4">
    <name type="scientific">Pisum sativum</name>
    <name type="common">Garden pea</name>
    <name type="synonym">Lathyrus oleraceus</name>
    <dbReference type="NCBI Taxonomy" id="3888"/>
    <lineage>
        <taxon>Eukaryota</taxon>
        <taxon>Viridiplantae</taxon>
        <taxon>Streptophyta</taxon>
        <taxon>Embryophyta</taxon>
        <taxon>Tracheophyta</taxon>
        <taxon>Spermatophyta</taxon>
        <taxon>Magnoliopsida</taxon>
        <taxon>eudicotyledons</taxon>
        <taxon>Gunneridae</taxon>
        <taxon>Pentapetalae</taxon>
        <taxon>rosids</taxon>
        <taxon>fabids</taxon>
        <taxon>Fabales</taxon>
        <taxon>Fabaceae</taxon>
        <taxon>Papilionoideae</taxon>
        <taxon>50 kb inversion clade</taxon>
        <taxon>NPAAA clade</taxon>
        <taxon>Hologalegina</taxon>
        <taxon>IRL clade</taxon>
        <taxon>Fabeae</taxon>
        <taxon>Lathyrus</taxon>
    </lineage>
</organism>
<reference evidence="3 4" key="1">
    <citation type="journal article" date="2022" name="Nat. Genet.">
        <title>Improved pea reference genome and pan-genome highlight genomic features and evolutionary characteristics.</title>
        <authorList>
            <person name="Yang T."/>
            <person name="Liu R."/>
            <person name="Luo Y."/>
            <person name="Hu S."/>
            <person name="Wang D."/>
            <person name="Wang C."/>
            <person name="Pandey M.K."/>
            <person name="Ge S."/>
            <person name="Xu Q."/>
            <person name="Li N."/>
            <person name="Li G."/>
            <person name="Huang Y."/>
            <person name="Saxena R.K."/>
            <person name="Ji Y."/>
            <person name="Li M."/>
            <person name="Yan X."/>
            <person name="He Y."/>
            <person name="Liu Y."/>
            <person name="Wang X."/>
            <person name="Xiang C."/>
            <person name="Varshney R.K."/>
            <person name="Ding H."/>
            <person name="Gao S."/>
            <person name="Zong X."/>
        </authorList>
    </citation>
    <scope>NUCLEOTIDE SEQUENCE [LARGE SCALE GENOMIC DNA]</scope>
    <source>
        <strain evidence="3 4">cv. Zhongwan 6</strain>
    </source>
</reference>
<evidence type="ECO:0000256" key="1">
    <source>
        <dbReference type="SAM" id="MobiDB-lite"/>
    </source>
</evidence>
<dbReference type="Proteomes" id="UP001058974">
    <property type="component" value="Chromosome 1"/>
</dbReference>
<protein>
    <submittedName>
        <fullName evidence="3">Uncharacterized protein</fullName>
    </submittedName>
</protein>
<feature type="compositionally biased region" description="Polar residues" evidence="1">
    <location>
        <begin position="189"/>
        <end position="199"/>
    </location>
</feature>
<dbReference type="Gramene" id="Psat01G0320000-T1">
    <property type="protein sequence ID" value="KAI5444828.1"/>
    <property type="gene ID" value="KIW84_013200"/>
</dbReference>
<evidence type="ECO:0000313" key="3">
    <source>
        <dbReference type="EMBL" id="KAI5444828.1"/>
    </source>
</evidence>
<evidence type="ECO:0000313" key="4">
    <source>
        <dbReference type="Proteomes" id="UP001058974"/>
    </source>
</evidence>
<accession>A0A9D5GXN5</accession>
<dbReference type="AlphaFoldDB" id="A0A9D5GXN5"/>
<keyword evidence="2" id="KW-0732">Signal</keyword>
<gene>
    <name evidence="3" type="ORF">KIW84_013200</name>
</gene>
<proteinExistence type="predicted"/>
<feature type="region of interest" description="Disordered" evidence="1">
    <location>
        <begin position="187"/>
        <end position="220"/>
    </location>
</feature>
<evidence type="ECO:0000256" key="2">
    <source>
        <dbReference type="SAM" id="SignalP"/>
    </source>
</evidence>
<name>A0A9D5GXN5_PEA</name>
<comment type="caution">
    <text evidence="3">The sequence shown here is derived from an EMBL/GenBank/DDBJ whole genome shotgun (WGS) entry which is preliminary data.</text>
</comment>
<feature type="signal peptide" evidence="2">
    <location>
        <begin position="1"/>
        <end position="21"/>
    </location>
</feature>